<evidence type="ECO:0000256" key="1">
    <source>
        <dbReference type="SAM" id="Phobius"/>
    </source>
</evidence>
<evidence type="ECO:0000313" key="2">
    <source>
        <dbReference type="EMBL" id="OHA29147.1"/>
    </source>
</evidence>
<sequence length="95" mass="10802">MTPEERSLLERTHKLTEENNEILRSIRRTNRFSMALRVLYWVIILIVSFGAYYLIQPYVESLIGAYGDIQGSLNGIQGNINATQSAADSLRSLLQ</sequence>
<organism evidence="2 3">
    <name type="scientific">Candidatus Taylorbacteria bacterium RIFCSPHIGHO2_12_FULL_45_16</name>
    <dbReference type="NCBI Taxonomy" id="1802315"/>
    <lineage>
        <taxon>Bacteria</taxon>
        <taxon>Candidatus Tayloriibacteriota</taxon>
    </lineage>
</organism>
<dbReference type="Proteomes" id="UP000178089">
    <property type="component" value="Unassembled WGS sequence"/>
</dbReference>
<gene>
    <name evidence="2" type="ORF">A3F51_00845</name>
</gene>
<protein>
    <submittedName>
        <fullName evidence="2">Uncharacterized protein</fullName>
    </submittedName>
</protein>
<dbReference type="STRING" id="1802315.A3F51_00845"/>
<evidence type="ECO:0000313" key="3">
    <source>
        <dbReference type="Proteomes" id="UP000178089"/>
    </source>
</evidence>
<keyword evidence="1" id="KW-0812">Transmembrane</keyword>
<dbReference type="EMBL" id="MHRT01000005">
    <property type="protein sequence ID" value="OHA29147.1"/>
    <property type="molecule type" value="Genomic_DNA"/>
</dbReference>
<keyword evidence="1" id="KW-0472">Membrane</keyword>
<name>A0A1G2MZ49_9BACT</name>
<feature type="transmembrane region" description="Helical" evidence="1">
    <location>
        <begin position="34"/>
        <end position="55"/>
    </location>
</feature>
<proteinExistence type="predicted"/>
<reference evidence="2 3" key="1">
    <citation type="journal article" date="2016" name="Nat. Commun.">
        <title>Thousands of microbial genomes shed light on interconnected biogeochemical processes in an aquifer system.</title>
        <authorList>
            <person name="Anantharaman K."/>
            <person name="Brown C.T."/>
            <person name="Hug L.A."/>
            <person name="Sharon I."/>
            <person name="Castelle C.J."/>
            <person name="Probst A.J."/>
            <person name="Thomas B.C."/>
            <person name="Singh A."/>
            <person name="Wilkins M.J."/>
            <person name="Karaoz U."/>
            <person name="Brodie E.L."/>
            <person name="Williams K.H."/>
            <person name="Hubbard S.S."/>
            <person name="Banfield J.F."/>
        </authorList>
    </citation>
    <scope>NUCLEOTIDE SEQUENCE [LARGE SCALE GENOMIC DNA]</scope>
</reference>
<comment type="caution">
    <text evidence="2">The sequence shown here is derived from an EMBL/GenBank/DDBJ whole genome shotgun (WGS) entry which is preliminary data.</text>
</comment>
<dbReference type="AlphaFoldDB" id="A0A1G2MZ49"/>
<keyword evidence="1" id="KW-1133">Transmembrane helix</keyword>
<accession>A0A1G2MZ49</accession>